<keyword evidence="1" id="KW-0479">Metal-binding</keyword>
<evidence type="ECO:0000256" key="4">
    <source>
        <dbReference type="ARBA" id="ARBA00022833"/>
    </source>
</evidence>
<proteinExistence type="predicted"/>
<dbReference type="PANTHER" id="PTHR24379">
    <property type="entry name" value="KRAB AND ZINC FINGER DOMAIN-CONTAINING"/>
    <property type="match status" value="1"/>
</dbReference>
<dbReference type="SMART" id="SM00355">
    <property type="entry name" value="ZnF_C2H2"/>
    <property type="match status" value="2"/>
</dbReference>
<dbReference type="PANTHER" id="PTHR24379:SF121">
    <property type="entry name" value="C2H2-TYPE DOMAIN-CONTAINING PROTEIN"/>
    <property type="match status" value="1"/>
</dbReference>
<gene>
    <name evidence="5" type="ORF">CTOB1V02_LOCUS13663</name>
</gene>
<dbReference type="GO" id="GO:0008270">
    <property type="term" value="F:zinc ion binding"/>
    <property type="evidence" value="ECO:0007669"/>
    <property type="project" value="UniProtKB-KW"/>
</dbReference>
<dbReference type="SUPFAM" id="SSF57667">
    <property type="entry name" value="beta-beta-alpha zinc fingers"/>
    <property type="match status" value="1"/>
</dbReference>
<evidence type="ECO:0000256" key="2">
    <source>
        <dbReference type="ARBA" id="ARBA00022737"/>
    </source>
</evidence>
<keyword evidence="3" id="KW-0863">Zinc-finger</keyword>
<dbReference type="InterPro" id="IPR013087">
    <property type="entry name" value="Znf_C2H2_type"/>
</dbReference>
<reference evidence="5" key="1">
    <citation type="submission" date="2020-11" db="EMBL/GenBank/DDBJ databases">
        <authorList>
            <person name="Tran Van P."/>
        </authorList>
    </citation>
    <scope>NUCLEOTIDE SEQUENCE</scope>
</reference>
<evidence type="ECO:0000313" key="5">
    <source>
        <dbReference type="EMBL" id="CAD7235848.1"/>
    </source>
</evidence>
<dbReference type="InterPro" id="IPR036236">
    <property type="entry name" value="Znf_C2H2_sf"/>
</dbReference>
<sequence>MRQMVTKERSRRRGGHRRGAFLVACAGNRSRQNSIFKLMSGNTLVKNHSVAGSVEDHLRKRFSDPSNRRRHVLSHRRQNIFRCSVCGKGFRSRSGLRSHEEKHLEEKQAICALCGEPFGLLEDLEKHLKWHIHGDS</sequence>
<protein>
    <submittedName>
        <fullName evidence="5">Uncharacterized protein</fullName>
    </submittedName>
</protein>
<dbReference type="Gene3D" id="3.30.160.60">
    <property type="entry name" value="Classic Zinc Finger"/>
    <property type="match status" value="1"/>
</dbReference>
<dbReference type="PROSITE" id="PS50157">
    <property type="entry name" value="ZINC_FINGER_C2H2_2"/>
    <property type="match status" value="2"/>
</dbReference>
<evidence type="ECO:0000256" key="3">
    <source>
        <dbReference type="ARBA" id="ARBA00022771"/>
    </source>
</evidence>
<dbReference type="EMBL" id="OB674986">
    <property type="protein sequence ID" value="CAD7235848.1"/>
    <property type="molecule type" value="Genomic_DNA"/>
</dbReference>
<name>A0A7R8WRG1_9CRUS</name>
<dbReference type="PROSITE" id="PS00028">
    <property type="entry name" value="ZINC_FINGER_C2H2_1"/>
    <property type="match status" value="2"/>
</dbReference>
<keyword evidence="2" id="KW-0677">Repeat</keyword>
<dbReference type="AlphaFoldDB" id="A0A7R8WRG1"/>
<accession>A0A7R8WRG1</accession>
<keyword evidence="4" id="KW-0862">Zinc</keyword>
<dbReference type="OrthoDB" id="6077919at2759"/>
<evidence type="ECO:0000256" key="1">
    <source>
        <dbReference type="ARBA" id="ARBA00022723"/>
    </source>
</evidence>
<dbReference type="Pfam" id="PF00096">
    <property type="entry name" value="zf-C2H2"/>
    <property type="match status" value="1"/>
</dbReference>
<organism evidence="5">
    <name type="scientific">Cyprideis torosa</name>
    <dbReference type="NCBI Taxonomy" id="163714"/>
    <lineage>
        <taxon>Eukaryota</taxon>
        <taxon>Metazoa</taxon>
        <taxon>Ecdysozoa</taxon>
        <taxon>Arthropoda</taxon>
        <taxon>Crustacea</taxon>
        <taxon>Oligostraca</taxon>
        <taxon>Ostracoda</taxon>
        <taxon>Podocopa</taxon>
        <taxon>Podocopida</taxon>
        <taxon>Cytherocopina</taxon>
        <taxon>Cytheroidea</taxon>
        <taxon>Cytherideidae</taxon>
        <taxon>Cyprideis</taxon>
    </lineage>
</organism>